<dbReference type="HOGENOM" id="CLU_1749140_0_0_1"/>
<evidence type="ECO:0000313" key="1">
    <source>
        <dbReference type="EMBL" id="KIL58169.1"/>
    </source>
</evidence>
<reference evidence="1 2" key="1">
    <citation type="submission" date="2014-04" db="EMBL/GenBank/DDBJ databases">
        <title>Evolutionary Origins and Diversification of the Mycorrhizal Mutualists.</title>
        <authorList>
            <consortium name="DOE Joint Genome Institute"/>
            <consortium name="Mycorrhizal Genomics Consortium"/>
            <person name="Kohler A."/>
            <person name="Kuo A."/>
            <person name="Nagy L.G."/>
            <person name="Floudas D."/>
            <person name="Copeland A."/>
            <person name="Barry K.W."/>
            <person name="Cichocki N."/>
            <person name="Veneault-Fourrey C."/>
            <person name="LaButti K."/>
            <person name="Lindquist E.A."/>
            <person name="Lipzen A."/>
            <person name="Lundell T."/>
            <person name="Morin E."/>
            <person name="Murat C."/>
            <person name="Riley R."/>
            <person name="Ohm R."/>
            <person name="Sun H."/>
            <person name="Tunlid A."/>
            <person name="Henrissat B."/>
            <person name="Grigoriev I.V."/>
            <person name="Hibbett D.S."/>
            <person name="Martin F."/>
        </authorList>
    </citation>
    <scope>NUCLEOTIDE SEQUENCE [LARGE SCALE GENOMIC DNA]</scope>
    <source>
        <strain evidence="1 2">Koide BX008</strain>
    </source>
</reference>
<dbReference type="Proteomes" id="UP000054549">
    <property type="component" value="Unassembled WGS sequence"/>
</dbReference>
<protein>
    <submittedName>
        <fullName evidence="1">Uncharacterized protein</fullName>
    </submittedName>
</protein>
<accession>A0A0C2SVQ7</accession>
<keyword evidence="2" id="KW-1185">Reference proteome</keyword>
<proteinExistence type="predicted"/>
<sequence>MQMLPIYYFRFDSFQKLLELLFGSLILFSDHEGSLMIHKLIALATDRLSCMDAGKSFTAEQPQKCHVLMSSTEMLKHSCDTRRQDSVFRNSDFQIWKALVRRQERLFGEVRTRGHLLLFHCRRIPEVELGLTQCQFLVSAARVSINSGF</sequence>
<dbReference type="AlphaFoldDB" id="A0A0C2SVQ7"/>
<evidence type="ECO:0000313" key="2">
    <source>
        <dbReference type="Proteomes" id="UP000054549"/>
    </source>
</evidence>
<gene>
    <name evidence="1" type="ORF">M378DRAFT_338231</name>
</gene>
<dbReference type="EMBL" id="KN818345">
    <property type="protein sequence ID" value="KIL58169.1"/>
    <property type="molecule type" value="Genomic_DNA"/>
</dbReference>
<dbReference type="InParanoid" id="A0A0C2SVQ7"/>
<name>A0A0C2SVQ7_AMAMK</name>
<organism evidence="1 2">
    <name type="scientific">Amanita muscaria (strain Koide BX008)</name>
    <dbReference type="NCBI Taxonomy" id="946122"/>
    <lineage>
        <taxon>Eukaryota</taxon>
        <taxon>Fungi</taxon>
        <taxon>Dikarya</taxon>
        <taxon>Basidiomycota</taxon>
        <taxon>Agaricomycotina</taxon>
        <taxon>Agaricomycetes</taxon>
        <taxon>Agaricomycetidae</taxon>
        <taxon>Agaricales</taxon>
        <taxon>Pluteineae</taxon>
        <taxon>Amanitaceae</taxon>
        <taxon>Amanita</taxon>
    </lineage>
</organism>